<dbReference type="SMART" id="SM00346">
    <property type="entry name" value="HTH_ICLR"/>
    <property type="match status" value="1"/>
</dbReference>
<dbReference type="PANTHER" id="PTHR30136:SF35">
    <property type="entry name" value="HTH-TYPE TRANSCRIPTIONAL REGULATOR RV1719"/>
    <property type="match status" value="1"/>
</dbReference>
<dbReference type="SUPFAM" id="SSF46785">
    <property type="entry name" value="Winged helix' DNA-binding domain"/>
    <property type="match status" value="1"/>
</dbReference>
<dbReference type="Gene3D" id="3.30.450.40">
    <property type="match status" value="1"/>
</dbReference>
<dbReference type="GO" id="GO:0045892">
    <property type="term" value="P:negative regulation of DNA-templated transcription"/>
    <property type="evidence" value="ECO:0007669"/>
    <property type="project" value="TreeGrafter"/>
</dbReference>
<gene>
    <name evidence="4" type="ORF">C1Y40_00289</name>
</gene>
<dbReference type="AlphaFoldDB" id="A0A2S8BS68"/>
<sequence>MSDTATASLRDQLLTPPLRAGEKVAGLAVDSGLGPKTADLSSSAGRGVLTGAFAVLDALACTEGGLGLTALARASGLAKSSAYRLTEQLVALGAVQRVEQRYYVGPRLARLGQRWLPDPQLREISQAFVHALAVQARCDLAALVVLNGDRMRVVSATARRGCGYCPDALDRDTAARTAAGRILHAARRADAVPPGCWTPLEWQRLRDHIADPSATVTDRQDAVAGVCSVSAPVWYPSGDCAGAVFALVYATTLPPNLPDLVLGAAHRIDAALRWRPSPVRWSDQGVAVAGNAGIG</sequence>
<protein>
    <recommendedName>
        <fullName evidence="3">HTH iclR-type domain-containing protein</fullName>
    </recommendedName>
</protein>
<evidence type="ECO:0000313" key="4">
    <source>
        <dbReference type="EMBL" id="PQM49492.1"/>
    </source>
</evidence>
<feature type="domain" description="HTH iclR-type" evidence="3">
    <location>
        <begin position="46"/>
        <end position="106"/>
    </location>
</feature>
<accession>A0A2S8BS68</accession>
<dbReference type="InterPro" id="IPR029016">
    <property type="entry name" value="GAF-like_dom_sf"/>
</dbReference>
<dbReference type="PROSITE" id="PS51077">
    <property type="entry name" value="HTH_ICLR"/>
    <property type="match status" value="1"/>
</dbReference>
<proteinExistence type="predicted"/>
<dbReference type="GO" id="GO:0003700">
    <property type="term" value="F:DNA-binding transcription factor activity"/>
    <property type="evidence" value="ECO:0007669"/>
    <property type="project" value="TreeGrafter"/>
</dbReference>
<dbReference type="InterPro" id="IPR050707">
    <property type="entry name" value="HTH_MetabolicPath_Reg"/>
</dbReference>
<dbReference type="Proteomes" id="UP000238296">
    <property type="component" value="Unassembled WGS sequence"/>
</dbReference>
<dbReference type="PANTHER" id="PTHR30136">
    <property type="entry name" value="HELIX-TURN-HELIX TRANSCRIPTIONAL REGULATOR, ICLR FAMILY"/>
    <property type="match status" value="1"/>
</dbReference>
<evidence type="ECO:0000256" key="1">
    <source>
        <dbReference type="ARBA" id="ARBA00023015"/>
    </source>
</evidence>
<dbReference type="EMBL" id="PPEA01000045">
    <property type="protein sequence ID" value="PQM49492.1"/>
    <property type="molecule type" value="Genomic_DNA"/>
</dbReference>
<evidence type="ECO:0000259" key="3">
    <source>
        <dbReference type="PROSITE" id="PS51077"/>
    </source>
</evidence>
<dbReference type="InterPro" id="IPR036388">
    <property type="entry name" value="WH-like_DNA-bd_sf"/>
</dbReference>
<dbReference type="Gene3D" id="1.10.10.10">
    <property type="entry name" value="Winged helix-like DNA-binding domain superfamily/Winged helix DNA-binding domain"/>
    <property type="match status" value="1"/>
</dbReference>
<dbReference type="GO" id="GO:0003677">
    <property type="term" value="F:DNA binding"/>
    <property type="evidence" value="ECO:0007669"/>
    <property type="project" value="InterPro"/>
</dbReference>
<keyword evidence="1" id="KW-0805">Transcription regulation</keyword>
<evidence type="ECO:0000256" key="2">
    <source>
        <dbReference type="ARBA" id="ARBA00023163"/>
    </source>
</evidence>
<organism evidence="4 5">
    <name type="scientific">Mycobacterium talmoniae</name>
    <dbReference type="NCBI Taxonomy" id="1858794"/>
    <lineage>
        <taxon>Bacteria</taxon>
        <taxon>Bacillati</taxon>
        <taxon>Actinomycetota</taxon>
        <taxon>Actinomycetes</taxon>
        <taxon>Mycobacteriales</taxon>
        <taxon>Mycobacteriaceae</taxon>
        <taxon>Mycobacterium</taxon>
    </lineage>
</organism>
<keyword evidence="2" id="KW-0804">Transcription</keyword>
<dbReference type="SUPFAM" id="SSF55781">
    <property type="entry name" value="GAF domain-like"/>
    <property type="match status" value="1"/>
</dbReference>
<dbReference type="InterPro" id="IPR036390">
    <property type="entry name" value="WH_DNA-bd_sf"/>
</dbReference>
<evidence type="ECO:0000313" key="5">
    <source>
        <dbReference type="Proteomes" id="UP000238296"/>
    </source>
</evidence>
<name>A0A2S8BS68_9MYCO</name>
<dbReference type="InterPro" id="IPR005471">
    <property type="entry name" value="Tscrpt_reg_IclR_N"/>
</dbReference>
<dbReference type="Pfam" id="PF09339">
    <property type="entry name" value="HTH_IclR"/>
    <property type="match status" value="1"/>
</dbReference>
<comment type="caution">
    <text evidence="4">The sequence shown here is derived from an EMBL/GenBank/DDBJ whole genome shotgun (WGS) entry which is preliminary data.</text>
</comment>
<reference evidence="4 5" key="1">
    <citation type="journal article" date="2017" name="Int. J. Syst. Evol. Microbiol.">
        <title>Mycobacterium talmoniae sp. nov., a slowly growing mycobacterium isolated from human respiratory samples.</title>
        <authorList>
            <person name="Davidson R.M."/>
            <person name="DeGroote M.A."/>
            <person name="Marola J.L."/>
            <person name="Buss S."/>
            <person name="Jones V."/>
            <person name="McNeil M.R."/>
            <person name="Freifeld A.G."/>
            <person name="Elaine Epperson L."/>
            <person name="Hasan N.A."/>
            <person name="Jackson M."/>
            <person name="Iwen P.C."/>
            <person name="Salfinger M."/>
            <person name="Strong M."/>
        </authorList>
    </citation>
    <scope>NUCLEOTIDE SEQUENCE [LARGE SCALE GENOMIC DNA]</scope>
    <source>
        <strain evidence="4 5">ATCC BAA-2683</strain>
    </source>
</reference>